<keyword evidence="2" id="KW-1185">Reference proteome</keyword>
<sequence length="97" mass="9984">MPETTLSIGAVDFAFTVDHTAINTFLNDTTPADKIGPAFNFVMGCVAPDQKAALKNALTSGGEIKGILALQVAGTLVEEGADTVKVAVKKPKPKPSA</sequence>
<evidence type="ECO:0000313" key="1">
    <source>
        <dbReference type="EMBL" id="SMF94430.1"/>
    </source>
</evidence>
<evidence type="ECO:0000313" key="2">
    <source>
        <dbReference type="Proteomes" id="UP000192923"/>
    </source>
</evidence>
<dbReference type="EMBL" id="FXAM01000001">
    <property type="protein sequence ID" value="SMF94430.1"/>
    <property type="molecule type" value="Genomic_DNA"/>
</dbReference>
<reference evidence="1 2" key="1">
    <citation type="submission" date="2016-12" db="EMBL/GenBank/DDBJ databases">
        <authorList>
            <person name="Song W.-J."/>
            <person name="Kurnit D.M."/>
        </authorList>
    </citation>
    <scope>NUCLEOTIDE SEQUENCE [LARGE SCALE GENOMIC DNA]</scope>
    <source>
        <strain evidence="1 2">175</strain>
    </source>
</reference>
<dbReference type="Proteomes" id="UP000192923">
    <property type="component" value="Unassembled WGS sequence"/>
</dbReference>
<dbReference type="InterPro" id="IPR024406">
    <property type="entry name" value="TAC-10"/>
</dbReference>
<proteinExistence type="predicted"/>
<dbReference type="STRING" id="1760988.SAMN02949497_1745"/>
<protein>
    <submittedName>
        <fullName evidence="1">Phage tail assembly chaperone</fullName>
    </submittedName>
</protein>
<dbReference type="AlphaFoldDB" id="A0A1Y6CW16"/>
<dbReference type="RefSeq" id="WP_085211807.1">
    <property type="nucleotide sequence ID" value="NZ_FXAM01000001.1"/>
</dbReference>
<dbReference type="Pfam" id="PF10963">
    <property type="entry name" value="Phage_TAC_10"/>
    <property type="match status" value="1"/>
</dbReference>
<accession>A0A1Y6CW16</accession>
<gene>
    <name evidence="1" type="ORF">SAMN02949497_1745</name>
</gene>
<organism evidence="1 2">
    <name type="scientific">Methylomagnum ishizawai</name>
    <dbReference type="NCBI Taxonomy" id="1760988"/>
    <lineage>
        <taxon>Bacteria</taxon>
        <taxon>Pseudomonadati</taxon>
        <taxon>Pseudomonadota</taxon>
        <taxon>Gammaproteobacteria</taxon>
        <taxon>Methylococcales</taxon>
        <taxon>Methylococcaceae</taxon>
        <taxon>Methylomagnum</taxon>
    </lineage>
</organism>
<name>A0A1Y6CW16_9GAMM</name>